<dbReference type="EMBL" id="MVHW01000050">
    <property type="protein sequence ID" value="ORA97925.1"/>
    <property type="molecule type" value="Genomic_DNA"/>
</dbReference>
<reference evidence="2 3" key="1">
    <citation type="submission" date="2017-02" db="EMBL/GenBank/DDBJ databases">
        <title>The new phylogeny of genus Mycobacterium.</title>
        <authorList>
            <person name="Tortoli E."/>
            <person name="Trovato A."/>
            <person name="Cirillo D.M."/>
        </authorList>
    </citation>
    <scope>NUCLEOTIDE SEQUENCE [LARGE SCALE GENOMIC DNA]</scope>
    <source>
        <strain evidence="2 3">DSM 45255</strain>
    </source>
</reference>
<dbReference type="AlphaFoldDB" id="A0A1X0F810"/>
<comment type="caution">
    <text evidence="2">The sequence shown here is derived from an EMBL/GenBank/DDBJ whole genome shotgun (WGS) entry which is preliminary data.</text>
</comment>
<evidence type="ECO:0000313" key="2">
    <source>
        <dbReference type="EMBL" id="ORA97925.1"/>
    </source>
</evidence>
<proteinExistence type="predicted"/>
<organism evidence="2 3">
    <name type="scientific">Mycobacterium mantenii</name>
    <dbReference type="NCBI Taxonomy" id="560555"/>
    <lineage>
        <taxon>Bacteria</taxon>
        <taxon>Bacillati</taxon>
        <taxon>Actinomycetota</taxon>
        <taxon>Actinomycetes</taxon>
        <taxon>Mycobacteriales</taxon>
        <taxon>Mycobacteriaceae</taxon>
        <taxon>Mycobacterium</taxon>
        <taxon>Mycobacterium avium complex (MAC)</taxon>
    </lineage>
</organism>
<gene>
    <name evidence="2" type="ORF">BST30_26390</name>
</gene>
<protein>
    <submittedName>
        <fullName evidence="2">Uncharacterized protein</fullName>
    </submittedName>
</protein>
<evidence type="ECO:0000313" key="3">
    <source>
        <dbReference type="Proteomes" id="UP000192760"/>
    </source>
</evidence>
<feature type="non-terminal residue" evidence="2">
    <location>
        <position position="1"/>
    </location>
</feature>
<sequence>DRTAMMPKRRRTRAQNRAARVTTERRLNRQGRQAKHREREAAHFGPAPPADGDDDPPPF</sequence>
<accession>A0A1X0F810</accession>
<name>A0A1X0F810_MYCNT</name>
<feature type="region of interest" description="Disordered" evidence="1">
    <location>
        <begin position="1"/>
        <end position="59"/>
    </location>
</feature>
<dbReference type="Proteomes" id="UP000192760">
    <property type="component" value="Unassembled WGS sequence"/>
</dbReference>
<evidence type="ECO:0000256" key="1">
    <source>
        <dbReference type="SAM" id="MobiDB-lite"/>
    </source>
</evidence>